<accession>A0AA38FK89</accession>
<dbReference type="PANTHER" id="PTHR13398:SF0">
    <property type="entry name" value="GDP-FUCOSE PROTEIN O-FUCOSYLTRANSFERASE 2"/>
    <property type="match status" value="1"/>
</dbReference>
<keyword evidence="5" id="KW-1185">Reference proteome</keyword>
<reference evidence="4 5" key="1">
    <citation type="journal article" date="2021" name="Nat. Plants">
        <title>The Taxus genome provides insights into paclitaxel biosynthesis.</title>
        <authorList>
            <person name="Xiong X."/>
            <person name="Gou J."/>
            <person name="Liao Q."/>
            <person name="Li Y."/>
            <person name="Zhou Q."/>
            <person name="Bi G."/>
            <person name="Li C."/>
            <person name="Du R."/>
            <person name="Wang X."/>
            <person name="Sun T."/>
            <person name="Guo L."/>
            <person name="Liang H."/>
            <person name="Lu P."/>
            <person name="Wu Y."/>
            <person name="Zhang Z."/>
            <person name="Ro D.K."/>
            <person name="Shang Y."/>
            <person name="Huang S."/>
            <person name="Yan J."/>
        </authorList>
    </citation>
    <scope>NUCLEOTIDE SEQUENCE [LARGE SCALE GENOMIC DNA]</scope>
    <source>
        <strain evidence="4">Ta-2019</strain>
    </source>
</reference>
<evidence type="ECO:0000256" key="1">
    <source>
        <dbReference type="ARBA" id="ARBA00022679"/>
    </source>
</evidence>
<dbReference type="AlphaFoldDB" id="A0AA38FK89"/>
<dbReference type="PANTHER" id="PTHR13398">
    <property type="entry name" value="GDP-FUCOSE PROTEIN O-FUCOSYLTRANSFERASE 2"/>
    <property type="match status" value="1"/>
</dbReference>
<gene>
    <name evidence="4" type="ORF">KI387_009876</name>
</gene>
<keyword evidence="3" id="KW-0119">Carbohydrate metabolism</keyword>
<evidence type="ECO:0000313" key="5">
    <source>
        <dbReference type="Proteomes" id="UP000824469"/>
    </source>
</evidence>
<dbReference type="Proteomes" id="UP000824469">
    <property type="component" value="Unassembled WGS sequence"/>
</dbReference>
<dbReference type="GO" id="GO:0006004">
    <property type="term" value="P:fucose metabolic process"/>
    <property type="evidence" value="ECO:0007669"/>
    <property type="project" value="UniProtKB-KW"/>
</dbReference>
<comment type="caution">
    <text evidence="4">The sequence shown here is derived from an EMBL/GenBank/DDBJ whole genome shotgun (WGS) entry which is preliminary data.</text>
</comment>
<evidence type="ECO:0000256" key="3">
    <source>
        <dbReference type="ARBA" id="ARBA00023277"/>
    </source>
</evidence>
<feature type="non-terminal residue" evidence="4">
    <location>
        <position position="83"/>
    </location>
</feature>
<protein>
    <submittedName>
        <fullName evidence="4">Uncharacterized protein</fullName>
    </submittedName>
</protein>
<sequence length="83" mass="9367">NSKEESCFFPIPQAADCILRKVQMSNAPVIYLSTDAAGSETDLLQSFMVSNGRTIPLVKRPIHDGKIKWDALLYRHHLHSDDQ</sequence>
<keyword evidence="1" id="KW-0808">Transferase</keyword>
<keyword evidence="2" id="KW-0294">Fucose metabolism</keyword>
<proteinExistence type="predicted"/>
<dbReference type="InterPro" id="IPR045130">
    <property type="entry name" value="OFUT2-like"/>
</dbReference>
<organism evidence="4 5">
    <name type="scientific">Taxus chinensis</name>
    <name type="common">Chinese yew</name>
    <name type="synonym">Taxus wallichiana var. chinensis</name>
    <dbReference type="NCBI Taxonomy" id="29808"/>
    <lineage>
        <taxon>Eukaryota</taxon>
        <taxon>Viridiplantae</taxon>
        <taxon>Streptophyta</taxon>
        <taxon>Embryophyta</taxon>
        <taxon>Tracheophyta</taxon>
        <taxon>Spermatophyta</taxon>
        <taxon>Pinopsida</taxon>
        <taxon>Pinidae</taxon>
        <taxon>Conifers II</taxon>
        <taxon>Cupressales</taxon>
        <taxon>Taxaceae</taxon>
        <taxon>Taxus</taxon>
    </lineage>
</organism>
<name>A0AA38FK89_TAXCH</name>
<dbReference type="EMBL" id="JAHRHJ020000008">
    <property type="protein sequence ID" value="KAH9305472.1"/>
    <property type="molecule type" value="Genomic_DNA"/>
</dbReference>
<evidence type="ECO:0000256" key="2">
    <source>
        <dbReference type="ARBA" id="ARBA00023253"/>
    </source>
</evidence>
<dbReference type="GO" id="GO:0046922">
    <property type="term" value="F:peptide-O-fucosyltransferase activity"/>
    <property type="evidence" value="ECO:0007669"/>
    <property type="project" value="InterPro"/>
</dbReference>
<evidence type="ECO:0000313" key="4">
    <source>
        <dbReference type="EMBL" id="KAH9305472.1"/>
    </source>
</evidence>
<feature type="non-terminal residue" evidence="4">
    <location>
        <position position="1"/>
    </location>
</feature>